<organism evidence="1 2">
    <name type="scientific">Solimonas fluminis</name>
    <dbReference type="NCBI Taxonomy" id="2086571"/>
    <lineage>
        <taxon>Bacteria</taxon>
        <taxon>Pseudomonadati</taxon>
        <taxon>Pseudomonadota</taxon>
        <taxon>Gammaproteobacteria</taxon>
        <taxon>Nevskiales</taxon>
        <taxon>Nevskiaceae</taxon>
        <taxon>Solimonas</taxon>
    </lineage>
</organism>
<name>A0A2S5TM69_9GAMM</name>
<keyword evidence="2" id="KW-1185">Reference proteome</keyword>
<comment type="caution">
    <text evidence="1">The sequence shown here is derived from an EMBL/GenBank/DDBJ whole genome shotgun (WGS) entry which is preliminary data.</text>
</comment>
<dbReference type="Proteomes" id="UP000238220">
    <property type="component" value="Unassembled WGS sequence"/>
</dbReference>
<evidence type="ECO:0008006" key="3">
    <source>
        <dbReference type="Google" id="ProtNLM"/>
    </source>
</evidence>
<protein>
    <recommendedName>
        <fullName evidence="3">Glycosyltransferase</fullName>
    </recommendedName>
</protein>
<evidence type="ECO:0000313" key="2">
    <source>
        <dbReference type="Proteomes" id="UP000238220"/>
    </source>
</evidence>
<accession>A0A2S5TM69</accession>
<dbReference type="OrthoDB" id="5465469at2"/>
<dbReference type="InterPro" id="IPR029044">
    <property type="entry name" value="Nucleotide-diphossugar_trans"/>
</dbReference>
<reference evidence="1 2" key="1">
    <citation type="submission" date="2018-02" db="EMBL/GenBank/DDBJ databases">
        <title>Genome sequencing of Solimonas sp. HR-BB.</title>
        <authorList>
            <person name="Lee Y."/>
            <person name="Jeon C.O."/>
        </authorList>
    </citation>
    <scope>NUCLEOTIDE SEQUENCE [LARGE SCALE GENOMIC DNA]</scope>
    <source>
        <strain evidence="1 2">HR-BB</strain>
    </source>
</reference>
<dbReference type="AlphaFoldDB" id="A0A2S5TM69"/>
<gene>
    <name evidence="1" type="ORF">C3942_02515</name>
</gene>
<sequence length="248" mass="27934">MSLTTHGRRIRTVFLTVESIAAGRLLPSRMILWLDDPALLAHPPRSLRRLQARGLEIRRSENFGPHTKYFPFVEGEAAFPLPLATADDDLIYPVSWLERLAVAFGEAPEFVNCYRAHRVRLEDGKLARYGKWGRCTDTRPSYLNFATGVSGVIYPPALLAILKAEGRGFRACCPRADDIWLHAIAIRSGFRIRQIQDEPLHFPLIPLTQGGSLNRHNLRQDGNDPQIQATYQAADIERLLEEASSPAR</sequence>
<dbReference type="SUPFAM" id="SSF53448">
    <property type="entry name" value="Nucleotide-diphospho-sugar transferases"/>
    <property type="match status" value="1"/>
</dbReference>
<evidence type="ECO:0000313" key="1">
    <source>
        <dbReference type="EMBL" id="PPE76037.1"/>
    </source>
</evidence>
<dbReference type="EMBL" id="PSNW01000001">
    <property type="protein sequence ID" value="PPE76037.1"/>
    <property type="molecule type" value="Genomic_DNA"/>
</dbReference>
<proteinExistence type="predicted"/>